<gene>
    <name evidence="1" type="primary">Contig5616.g6011</name>
    <name evidence="1" type="ORF">STYLEM_9428</name>
</gene>
<dbReference type="Proteomes" id="UP000039865">
    <property type="component" value="Unassembled WGS sequence"/>
</dbReference>
<keyword evidence="2" id="KW-1185">Reference proteome</keyword>
<sequence length="814" mass="88664">MTLTLRDTLSIQLTNTGVHAQIRADNKAESPIAGSLELPYSEGLQLLQGVDSTNYVLKGNPFKLDGSGSKVSSSAVASDTIQRDIVTTTSEYAANLKASADFQFSGWGASVQFNFAMQRDVKFGSNQKLFVAWRKIVNGYDGYQYPPALREAAKTMLAEPRGVEQFASFYGDYYVKGCVNGASMRMVVRTSSASSSSSESLDVSIRAGWNGGFMSVGGGGGFSQALSSSSTTNLESVEIYYSGQDRGSGVRSLSIAKADEELTNFASIAKTGTPLYCILERYDTHPDYIDALAAKARPLAGTQESFNEFLNDILYQKMIRLEVIMQWYLDAGKSQQKILDEADFVRSVVRSRDILEKASVAVRKGATTSVDLLDAQESIDALEQVFFQNGIRDQVLSPTKMVGPLLDSYAPTLTNVLTPSSDTNLAVDTVFKVQDLATTLDFMGSVTLNLAFALQSWDHDTVGQDQKALDLLKRFQATTIYPIGAFLDKSIADNPFPQTSITAAIALLRTLNATVVSAKGVYLEGAFTTVCGAKLADCIKAFLTVCNNASAIFDAIRAPTDSYRWVWQPNGERKDLIPQFNPYVAIMLSSYVNLNWVLGAQARKASLNARAPPAALTTTKKELECAFRSFLDAYQRKFDEIIDFFVYSLKDCFANKDSWCGLGSNQLLVGLKNAYGVNALSTFNGAVGGIGPWRFLSGWSNCPSWGTVLDVGGNWATCTDNVLVRAISREAGAPAEQGGGLARINDCSCASPTPKLAFADCYEQDISLAKLDSWGYCQKPGYFWFGLHSTSPAVFDLDKVKCCKPRYDWQKLTC</sequence>
<dbReference type="EMBL" id="CCKQ01008961">
    <property type="protein sequence ID" value="CDW80430.1"/>
    <property type="molecule type" value="Genomic_DNA"/>
</dbReference>
<evidence type="ECO:0000313" key="1">
    <source>
        <dbReference type="EMBL" id="CDW80430.1"/>
    </source>
</evidence>
<name>A0A078AE01_STYLE</name>
<proteinExistence type="predicted"/>
<evidence type="ECO:0000313" key="2">
    <source>
        <dbReference type="Proteomes" id="UP000039865"/>
    </source>
</evidence>
<reference evidence="1 2" key="1">
    <citation type="submission" date="2014-06" db="EMBL/GenBank/DDBJ databases">
        <authorList>
            <person name="Swart Estienne"/>
        </authorList>
    </citation>
    <scope>NUCLEOTIDE SEQUENCE [LARGE SCALE GENOMIC DNA]</scope>
    <source>
        <strain evidence="1 2">130c</strain>
    </source>
</reference>
<dbReference type="OrthoDB" id="5947210at2759"/>
<dbReference type="AlphaFoldDB" id="A0A078AE01"/>
<dbReference type="InParanoid" id="A0A078AE01"/>
<evidence type="ECO:0008006" key="3">
    <source>
        <dbReference type="Google" id="ProtNLM"/>
    </source>
</evidence>
<protein>
    <recommendedName>
        <fullName evidence="3">MACPF domain-containing protein</fullName>
    </recommendedName>
</protein>
<accession>A0A078AE01</accession>
<organism evidence="1 2">
    <name type="scientific">Stylonychia lemnae</name>
    <name type="common">Ciliate</name>
    <dbReference type="NCBI Taxonomy" id="5949"/>
    <lineage>
        <taxon>Eukaryota</taxon>
        <taxon>Sar</taxon>
        <taxon>Alveolata</taxon>
        <taxon>Ciliophora</taxon>
        <taxon>Intramacronucleata</taxon>
        <taxon>Spirotrichea</taxon>
        <taxon>Stichotrichia</taxon>
        <taxon>Sporadotrichida</taxon>
        <taxon>Oxytrichidae</taxon>
        <taxon>Stylonychinae</taxon>
        <taxon>Stylonychia</taxon>
    </lineage>
</organism>